<feature type="domain" description="Heterokaryon incompatibility" evidence="1">
    <location>
        <begin position="11"/>
        <end position="177"/>
    </location>
</feature>
<accession>A0ABZ0NYB6</accession>
<dbReference type="RefSeq" id="XP_065459238.1">
    <property type="nucleotide sequence ID" value="XM_065603166.1"/>
</dbReference>
<gene>
    <name evidence="2" type="ORF">RHO25_009243</name>
</gene>
<dbReference type="Proteomes" id="UP001302367">
    <property type="component" value="Chromosome 6"/>
</dbReference>
<dbReference type="PANTHER" id="PTHR24148">
    <property type="entry name" value="ANKYRIN REPEAT DOMAIN-CONTAINING PROTEIN 39 HOMOLOG-RELATED"/>
    <property type="match status" value="1"/>
</dbReference>
<sequence length="506" mass="57545">MQNGDNSLCRGIFVHNKHVAIRRNLFEALRRLRLENEILRIWIDALCIDQGNVAERNDQVSNMAAVYKNAARVVAWLGEGVLAEDRAMSLLLREIRINLNDRPPPESSRGLQTSGTYAGPPSGSEIISLEHWVARGPSAMNLSDLSLRRSWNFRRTLRILKLFLRRRYFTRRWVVQEISHARNNTLELRWGVYTFVNLSQFLEVMHVLEASLLTTSQTLHGSDQNIHKWTCRNLRDLSMSLTSILSCATAPAPQLPTLLAVCHSLECFDRRDILFSLISIDPLCNIQPDYRLDDFAVGVRLTQYMVANEHLVSWLLSLREHRNASKAPYLSGLLPSWGLCLTEKLVPTPMEIVLSESSNEIRESMQCSIDTNRILTCRLRYLGTIHEKETQGRSRKLRAMVLHEGTHVMRKAKLGFSRVGHGIKRGDVMFTLPGVENDHKRAVLVLRYEGGGSSGDTAFFLAAVLWTGYESVEVDGVYASGPSRRLLHSIVNDTEWPRPELTLRIK</sequence>
<evidence type="ECO:0000259" key="1">
    <source>
        <dbReference type="Pfam" id="PF06985"/>
    </source>
</evidence>
<keyword evidence="3" id="KW-1185">Reference proteome</keyword>
<dbReference type="GeneID" id="90644555"/>
<name>A0ABZ0NYB6_CERBT</name>
<evidence type="ECO:0000313" key="2">
    <source>
        <dbReference type="EMBL" id="WPB04597.1"/>
    </source>
</evidence>
<dbReference type="InterPro" id="IPR052895">
    <property type="entry name" value="HetReg/Transcr_Mod"/>
</dbReference>
<dbReference type="InterPro" id="IPR010730">
    <property type="entry name" value="HET"/>
</dbReference>
<evidence type="ECO:0000313" key="3">
    <source>
        <dbReference type="Proteomes" id="UP001302367"/>
    </source>
</evidence>
<reference evidence="2 3" key="1">
    <citation type="submission" date="2023-09" db="EMBL/GenBank/DDBJ databases">
        <title>Complete-Gapless Cercospora beticola genome.</title>
        <authorList>
            <person name="Wyatt N.A."/>
            <person name="Spanner R.E."/>
            <person name="Bolton M.D."/>
        </authorList>
    </citation>
    <scope>NUCLEOTIDE SEQUENCE [LARGE SCALE GENOMIC DNA]</scope>
    <source>
        <strain evidence="2">Cb09-40</strain>
    </source>
</reference>
<protein>
    <recommendedName>
        <fullName evidence="1">Heterokaryon incompatibility domain-containing protein</fullName>
    </recommendedName>
</protein>
<organism evidence="2 3">
    <name type="scientific">Cercospora beticola</name>
    <name type="common">Sugarbeet leaf spot fungus</name>
    <dbReference type="NCBI Taxonomy" id="122368"/>
    <lineage>
        <taxon>Eukaryota</taxon>
        <taxon>Fungi</taxon>
        <taxon>Dikarya</taxon>
        <taxon>Ascomycota</taxon>
        <taxon>Pezizomycotina</taxon>
        <taxon>Dothideomycetes</taxon>
        <taxon>Dothideomycetidae</taxon>
        <taxon>Mycosphaerellales</taxon>
        <taxon>Mycosphaerellaceae</taxon>
        <taxon>Cercospora</taxon>
    </lineage>
</organism>
<dbReference type="PANTHER" id="PTHR24148:SF73">
    <property type="entry name" value="HET DOMAIN PROTEIN (AFU_ORTHOLOGUE AFUA_8G01020)"/>
    <property type="match status" value="1"/>
</dbReference>
<dbReference type="EMBL" id="CP134189">
    <property type="protein sequence ID" value="WPB04597.1"/>
    <property type="molecule type" value="Genomic_DNA"/>
</dbReference>
<dbReference type="Pfam" id="PF06985">
    <property type="entry name" value="HET"/>
    <property type="match status" value="1"/>
</dbReference>
<proteinExistence type="predicted"/>